<name>A0A9N9HSU2_9GLOM</name>
<dbReference type="EMBL" id="CAJVPQ010008078">
    <property type="protein sequence ID" value="CAG8703409.1"/>
    <property type="molecule type" value="Genomic_DNA"/>
</dbReference>
<sequence length="48" mass="5347">MIFIIFQVYEGLKSLAQPKIKEVDEGFFSEVFDVVTSGAYMGKAVQVS</sequence>
<dbReference type="Proteomes" id="UP000789570">
    <property type="component" value="Unassembled WGS sequence"/>
</dbReference>
<feature type="non-terminal residue" evidence="1">
    <location>
        <position position="48"/>
    </location>
</feature>
<accession>A0A9N9HSU2</accession>
<proteinExistence type="predicted"/>
<evidence type="ECO:0000313" key="1">
    <source>
        <dbReference type="EMBL" id="CAG8703409.1"/>
    </source>
</evidence>
<protein>
    <submittedName>
        <fullName evidence="1">17925_t:CDS:1</fullName>
    </submittedName>
</protein>
<reference evidence="1" key="1">
    <citation type="submission" date="2021-06" db="EMBL/GenBank/DDBJ databases">
        <authorList>
            <person name="Kallberg Y."/>
            <person name="Tangrot J."/>
            <person name="Rosling A."/>
        </authorList>
    </citation>
    <scope>NUCLEOTIDE SEQUENCE</scope>
    <source>
        <strain evidence="1">UK204</strain>
    </source>
</reference>
<comment type="caution">
    <text evidence="1">The sequence shown here is derived from an EMBL/GenBank/DDBJ whole genome shotgun (WGS) entry which is preliminary data.</text>
</comment>
<dbReference type="AlphaFoldDB" id="A0A9N9HSU2"/>
<keyword evidence="2" id="KW-1185">Reference proteome</keyword>
<evidence type="ECO:0000313" key="2">
    <source>
        <dbReference type="Proteomes" id="UP000789570"/>
    </source>
</evidence>
<organism evidence="1 2">
    <name type="scientific">Funneliformis caledonium</name>
    <dbReference type="NCBI Taxonomy" id="1117310"/>
    <lineage>
        <taxon>Eukaryota</taxon>
        <taxon>Fungi</taxon>
        <taxon>Fungi incertae sedis</taxon>
        <taxon>Mucoromycota</taxon>
        <taxon>Glomeromycotina</taxon>
        <taxon>Glomeromycetes</taxon>
        <taxon>Glomerales</taxon>
        <taxon>Glomeraceae</taxon>
        <taxon>Funneliformis</taxon>
    </lineage>
</organism>
<gene>
    <name evidence="1" type="ORF">FCALED_LOCUS13587</name>
</gene>